<dbReference type="AlphaFoldDB" id="A0A8D8I746"/>
<dbReference type="CDD" id="cd12249">
    <property type="entry name" value="RRM1_hnRNPR_like"/>
    <property type="match status" value="1"/>
</dbReference>
<dbReference type="InterPro" id="IPR012677">
    <property type="entry name" value="Nucleotide-bd_a/b_plait_sf"/>
</dbReference>
<evidence type="ECO:0000256" key="3">
    <source>
        <dbReference type="SAM" id="MobiDB-lite"/>
    </source>
</evidence>
<dbReference type="PANTHER" id="PTHR21245">
    <property type="entry name" value="HETEROGENEOUS NUCLEAR RIBONUCLEOPROTEIN"/>
    <property type="match status" value="1"/>
</dbReference>
<dbReference type="InterPro" id="IPR000504">
    <property type="entry name" value="RRM_dom"/>
</dbReference>
<evidence type="ECO:0000256" key="2">
    <source>
        <dbReference type="PROSITE-ProRule" id="PRU00176"/>
    </source>
</evidence>
<dbReference type="Pfam" id="PF00076">
    <property type="entry name" value="RRM_1"/>
    <property type="match status" value="1"/>
</dbReference>
<dbReference type="GO" id="GO:1990904">
    <property type="term" value="C:ribonucleoprotein complex"/>
    <property type="evidence" value="ECO:0007669"/>
    <property type="project" value="UniProtKB-KW"/>
</dbReference>
<proteinExistence type="predicted"/>
<dbReference type="Pfam" id="PF18360">
    <property type="entry name" value="hnRNP_Q_AcD"/>
    <property type="match status" value="1"/>
</dbReference>
<dbReference type="InterPro" id="IPR041337">
    <property type="entry name" value="hnRNP_Q_AcD"/>
</dbReference>
<dbReference type="PROSITE" id="PS50102">
    <property type="entry name" value="RRM"/>
    <property type="match status" value="1"/>
</dbReference>
<dbReference type="InterPro" id="IPR035979">
    <property type="entry name" value="RBD_domain_sf"/>
</dbReference>
<dbReference type="EMBL" id="HBUE01346303">
    <property type="protein sequence ID" value="CAG6600928.1"/>
    <property type="molecule type" value="Transcribed_RNA"/>
</dbReference>
<protein>
    <submittedName>
        <fullName evidence="5">Heterogeneous nuclear ribonucleoprotein R</fullName>
    </submittedName>
</protein>
<evidence type="ECO:0000259" key="4">
    <source>
        <dbReference type="PROSITE" id="PS50102"/>
    </source>
</evidence>
<dbReference type="CDD" id="cd21065">
    <property type="entry name" value="NURR_Syncrip-like"/>
    <property type="match status" value="1"/>
</dbReference>
<keyword evidence="5" id="KW-0687">Ribonucleoprotein</keyword>
<reference evidence="5" key="1">
    <citation type="submission" date="2021-05" db="EMBL/GenBank/DDBJ databases">
        <authorList>
            <person name="Alioto T."/>
            <person name="Alioto T."/>
            <person name="Gomez Garrido J."/>
        </authorList>
    </citation>
    <scope>NUCLEOTIDE SEQUENCE</scope>
</reference>
<name>A0A8D8I746_CULPI</name>
<dbReference type="SMART" id="SM00360">
    <property type="entry name" value="RRM"/>
    <property type="match status" value="1"/>
</dbReference>
<evidence type="ECO:0000256" key="1">
    <source>
        <dbReference type="ARBA" id="ARBA00022884"/>
    </source>
</evidence>
<dbReference type="EMBL" id="HBUE01239317">
    <property type="protein sequence ID" value="CAG6548699.1"/>
    <property type="molecule type" value="Transcribed_RNA"/>
</dbReference>
<dbReference type="FunFam" id="3.30.70.330:FF:000024">
    <property type="entry name" value="Heterogeneous nuclear ribonucleoprotein q isoform"/>
    <property type="match status" value="1"/>
</dbReference>
<organism evidence="5">
    <name type="scientific">Culex pipiens</name>
    <name type="common">House mosquito</name>
    <dbReference type="NCBI Taxonomy" id="7175"/>
    <lineage>
        <taxon>Eukaryota</taxon>
        <taxon>Metazoa</taxon>
        <taxon>Ecdysozoa</taxon>
        <taxon>Arthropoda</taxon>
        <taxon>Hexapoda</taxon>
        <taxon>Insecta</taxon>
        <taxon>Pterygota</taxon>
        <taxon>Neoptera</taxon>
        <taxon>Endopterygota</taxon>
        <taxon>Diptera</taxon>
        <taxon>Nematocera</taxon>
        <taxon>Culicoidea</taxon>
        <taxon>Culicidae</taxon>
        <taxon>Culicinae</taxon>
        <taxon>Culicini</taxon>
        <taxon>Culex</taxon>
        <taxon>Culex</taxon>
    </lineage>
</organism>
<accession>A0A8D8I746</accession>
<keyword evidence="1 2" id="KW-0694">RNA-binding</keyword>
<sequence>MAEGNGELVEEMTNPKMGEGAGDGERTEDYTKLLEYGLDKKVAGKLDDIYKTGKLAHSELDERALDALKEFPVDGALNVLGQFLESNLEHVSNKSAYLCGVMKTYRQKSRATQQGLPTPAITVQAKGPDEDKIKAILERTGYTLDVTTGQRKYGGPPPNWEGGTPGNGCEVFCGKIPKDMYEDELIPLFEKCGKIWDLRLMMDPMTGTNRGYAFVTFTSRDAACNAVREPA</sequence>
<dbReference type="SUPFAM" id="SSF54928">
    <property type="entry name" value="RNA-binding domain, RBD"/>
    <property type="match status" value="1"/>
</dbReference>
<feature type="domain" description="RRM" evidence="4">
    <location>
        <begin position="169"/>
        <end position="231"/>
    </location>
</feature>
<dbReference type="GO" id="GO:0003723">
    <property type="term" value="F:RNA binding"/>
    <property type="evidence" value="ECO:0007669"/>
    <property type="project" value="UniProtKB-UniRule"/>
</dbReference>
<feature type="region of interest" description="Disordered" evidence="3">
    <location>
        <begin position="1"/>
        <end position="26"/>
    </location>
</feature>
<evidence type="ECO:0000313" key="5">
    <source>
        <dbReference type="EMBL" id="CAG6548699.1"/>
    </source>
</evidence>
<dbReference type="Gene3D" id="3.30.70.330">
    <property type="match status" value="1"/>
</dbReference>